<evidence type="ECO:0000256" key="1">
    <source>
        <dbReference type="ARBA" id="ARBA00022714"/>
    </source>
</evidence>
<keyword evidence="1" id="KW-0001">2Fe-2S</keyword>
<dbReference type="GO" id="GO:0005737">
    <property type="term" value="C:cytoplasm"/>
    <property type="evidence" value="ECO:0007669"/>
    <property type="project" value="TreeGrafter"/>
</dbReference>
<dbReference type="Pfam" id="PF01266">
    <property type="entry name" value="DAO"/>
    <property type="match status" value="1"/>
</dbReference>
<dbReference type="AlphaFoldDB" id="A0A514LGW3"/>
<dbReference type="GO" id="GO:0004497">
    <property type="term" value="F:monooxygenase activity"/>
    <property type="evidence" value="ECO:0007669"/>
    <property type="project" value="UniProtKB-ARBA"/>
</dbReference>
<dbReference type="GO" id="GO:0051537">
    <property type="term" value="F:2 iron, 2 sulfur cluster binding"/>
    <property type="evidence" value="ECO:0007669"/>
    <property type="project" value="UniProtKB-KW"/>
</dbReference>
<dbReference type="CDD" id="cd03477">
    <property type="entry name" value="Rieske_YhfW_C"/>
    <property type="match status" value="1"/>
</dbReference>
<name>A0A514LGW3_9BACI</name>
<feature type="domain" description="Rieske" evidence="6">
    <location>
        <begin position="421"/>
        <end position="506"/>
    </location>
</feature>
<evidence type="ECO:0000313" key="8">
    <source>
        <dbReference type="Proteomes" id="UP000319756"/>
    </source>
</evidence>
<dbReference type="RefSeq" id="WP_142088843.1">
    <property type="nucleotide sequence ID" value="NZ_CP035485.1"/>
</dbReference>
<evidence type="ECO:0000313" key="7">
    <source>
        <dbReference type="EMBL" id="QDI91093.1"/>
    </source>
</evidence>
<evidence type="ECO:0000256" key="3">
    <source>
        <dbReference type="ARBA" id="ARBA00023004"/>
    </source>
</evidence>
<dbReference type="Gene3D" id="2.102.10.10">
    <property type="entry name" value="Rieske [2Fe-2S] iron-sulphur domain"/>
    <property type="match status" value="1"/>
</dbReference>
<keyword evidence="8" id="KW-1185">Reference proteome</keyword>
<dbReference type="InterPro" id="IPR005805">
    <property type="entry name" value="Rieske_Fe-S_prot_C"/>
</dbReference>
<keyword evidence="5" id="KW-1015">Disulfide bond</keyword>
<keyword evidence="3" id="KW-0408">Iron</keyword>
<evidence type="ECO:0000256" key="2">
    <source>
        <dbReference type="ARBA" id="ARBA00022723"/>
    </source>
</evidence>
<sequence length="522" mass="58449">MADQHTEEKFAETSWQASADIPDFDPLKDDINTDVVIVGGGITGITAAYLLVREGFQVALVEAGKLLNGTTGHTTAKVTAQHGMIYDEFIQHFGQTNARLYYEASQEAMAFIRETIDEHGINCDFRTQDAYLYATTPKYKKKLEKEAAAYEKLNIDGELLEELPIDMNVKNALVMKDQAQFHPLHYLSPLIKTIVDKGGRIFENTTAVHVERGEEQSVITRGDARVQAKYILSCSHFPFYEGTGFYFTRMHAERSYVVAIKPKTEYQGGMYLSVDHPTRSLRSANIDGEELVLVGGESHKTGQGIDTHEHYNALQTFGDDVLGIEKQVNRWSTQDLTTLDKLPYIGPLTSQTSEQNILVATGYRKWGMTNGTAAALLLKDLVLEKENRYASLFTPSRFHADPSLKHFLKENFDVAKHLVEGKAESSNKEMKGLAKDEGAVVRVDGKRKGAYRDKDGELHVVDTTCTHVGCEVNWNGADRTWDCPCHGSRFSYSGEVIEGPAEKPLQKEYKMIESMMSERSGY</sequence>
<dbReference type="InterPro" id="IPR017941">
    <property type="entry name" value="Rieske_2Fe-2S"/>
</dbReference>
<dbReference type="KEGG" id="sale:EPH95_07755"/>
<dbReference type="PANTHER" id="PTHR13847:SF274">
    <property type="entry name" value="RIESKE 2FE-2S IRON-SULFUR PROTEIN YHFW-RELATED"/>
    <property type="match status" value="1"/>
</dbReference>
<dbReference type="InterPro" id="IPR036188">
    <property type="entry name" value="FAD/NAD-bd_sf"/>
</dbReference>
<dbReference type="OrthoDB" id="9767869at2"/>
<dbReference type="InterPro" id="IPR006076">
    <property type="entry name" value="FAD-dep_OxRdtase"/>
</dbReference>
<evidence type="ECO:0000256" key="5">
    <source>
        <dbReference type="ARBA" id="ARBA00023157"/>
    </source>
</evidence>
<keyword evidence="2" id="KW-0479">Metal-binding</keyword>
<dbReference type="GO" id="GO:0046872">
    <property type="term" value="F:metal ion binding"/>
    <property type="evidence" value="ECO:0007669"/>
    <property type="project" value="UniProtKB-KW"/>
</dbReference>
<dbReference type="EMBL" id="CP035485">
    <property type="protein sequence ID" value="QDI91093.1"/>
    <property type="molecule type" value="Genomic_DNA"/>
</dbReference>
<dbReference type="InterPro" id="IPR036922">
    <property type="entry name" value="Rieske_2Fe-2S_sf"/>
</dbReference>
<dbReference type="FunFam" id="2.102.10.10:FF:000014">
    <property type="entry name" value="Oxidoreductase, FAD dependent"/>
    <property type="match status" value="1"/>
</dbReference>
<dbReference type="PRINTS" id="PR00162">
    <property type="entry name" value="RIESKE"/>
</dbReference>
<dbReference type="InterPro" id="IPR038010">
    <property type="entry name" value="YhfW_C"/>
</dbReference>
<dbReference type="PANTHER" id="PTHR13847">
    <property type="entry name" value="SARCOSINE DEHYDROGENASE-RELATED"/>
    <property type="match status" value="1"/>
</dbReference>
<dbReference type="Pfam" id="PF00355">
    <property type="entry name" value="Rieske"/>
    <property type="match status" value="1"/>
</dbReference>
<dbReference type="Gene3D" id="3.50.50.60">
    <property type="entry name" value="FAD/NAD(P)-binding domain"/>
    <property type="match status" value="1"/>
</dbReference>
<dbReference type="GO" id="GO:0016020">
    <property type="term" value="C:membrane"/>
    <property type="evidence" value="ECO:0007669"/>
    <property type="project" value="InterPro"/>
</dbReference>
<protein>
    <submittedName>
        <fullName evidence="7">FAD-dependent oxidoreductase</fullName>
    </submittedName>
</protein>
<dbReference type="GO" id="GO:0016705">
    <property type="term" value="F:oxidoreductase activity, acting on paired donors, with incorporation or reduction of molecular oxygen"/>
    <property type="evidence" value="ECO:0007669"/>
    <property type="project" value="UniProtKB-ARBA"/>
</dbReference>
<dbReference type="PROSITE" id="PS51296">
    <property type="entry name" value="RIESKE"/>
    <property type="match status" value="1"/>
</dbReference>
<proteinExistence type="predicted"/>
<accession>A0A514LGW3</accession>
<dbReference type="SUPFAM" id="SSF50022">
    <property type="entry name" value="ISP domain"/>
    <property type="match status" value="1"/>
</dbReference>
<dbReference type="Proteomes" id="UP000319756">
    <property type="component" value="Chromosome"/>
</dbReference>
<organism evidence="7 8">
    <name type="scientific">Salicibibacter halophilus</name>
    <dbReference type="NCBI Taxonomy" id="2502791"/>
    <lineage>
        <taxon>Bacteria</taxon>
        <taxon>Bacillati</taxon>
        <taxon>Bacillota</taxon>
        <taxon>Bacilli</taxon>
        <taxon>Bacillales</taxon>
        <taxon>Bacillaceae</taxon>
        <taxon>Salicibibacter</taxon>
    </lineage>
</organism>
<evidence type="ECO:0000259" key="6">
    <source>
        <dbReference type="PROSITE" id="PS51296"/>
    </source>
</evidence>
<gene>
    <name evidence="7" type="ORF">EPH95_07755</name>
</gene>
<dbReference type="Gene3D" id="3.30.9.10">
    <property type="entry name" value="D-Amino Acid Oxidase, subunit A, domain 2"/>
    <property type="match status" value="1"/>
</dbReference>
<dbReference type="SUPFAM" id="SSF51905">
    <property type="entry name" value="FAD/NAD(P)-binding domain"/>
    <property type="match status" value="1"/>
</dbReference>
<reference evidence="8" key="1">
    <citation type="submission" date="2019-01" db="EMBL/GenBank/DDBJ databases">
        <title>Genomic analysis of Salicibibacter sp. NKC3-5.</title>
        <authorList>
            <person name="Oh Y.J."/>
        </authorList>
    </citation>
    <scope>NUCLEOTIDE SEQUENCE [LARGE SCALE GENOMIC DNA]</scope>
    <source>
        <strain evidence="8">NKC3-5</strain>
    </source>
</reference>
<keyword evidence="4" id="KW-0411">Iron-sulfur</keyword>
<evidence type="ECO:0000256" key="4">
    <source>
        <dbReference type="ARBA" id="ARBA00023014"/>
    </source>
</evidence>